<dbReference type="RefSeq" id="WP_002649310.1">
    <property type="nucleotide sequence ID" value="NZ_CP042910.1"/>
</dbReference>
<dbReference type="Proteomes" id="UP000322887">
    <property type="component" value="Chromosome"/>
</dbReference>
<gene>
    <name evidence="2" type="ORF">GmarT_49480</name>
</gene>
<dbReference type="EMBL" id="CP042910">
    <property type="protein sequence ID" value="QEG19051.1"/>
    <property type="molecule type" value="Genomic_DNA"/>
</dbReference>
<accession>A0ABX5YTH6</accession>
<proteinExistence type="predicted"/>
<protein>
    <recommendedName>
        <fullName evidence="4">Tetratricopeptide repeat protein</fullName>
    </recommendedName>
</protein>
<evidence type="ECO:0000256" key="1">
    <source>
        <dbReference type="SAM" id="MobiDB-lite"/>
    </source>
</evidence>
<organism evidence="2 3">
    <name type="scientific">Gimesia maris</name>
    <dbReference type="NCBI Taxonomy" id="122"/>
    <lineage>
        <taxon>Bacteria</taxon>
        <taxon>Pseudomonadati</taxon>
        <taxon>Planctomycetota</taxon>
        <taxon>Planctomycetia</taxon>
        <taxon>Planctomycetales</taxon>
        <taxon>Planctomycetaceae</taxon>
        <taxon>Gimesia</taxon>
    </lineage>
</organism>
<dbReference type="GeneID" id="98649390"/>
<sequence length="563" mass="62222">MTLSNLIRRHSAPRLGMISGVFCFALLISISGCKEQTPSSSTANKEKSQGTAGNSSASSQGDHECENYIDNAMSMLEPERLEISSFVGRAVGLLNQWASQCGNLDADASSLTDSQKPFFKKYLGEAQLAKMDLTRFTESDAKFIRDSQLFNGMINAAIEGKSNDVERVTAAFYYCMSNIALNTNQQNVLPLTPYEICILGAGSAEQRAWIYIDMLRQLRLDAVLLKPAKEAPYKLLVGVLLNEDIYLFDPVLGLPIPAKDQPVDAVLIPNPATLAEVLKSPAILKDFYGEEAANRFSTEELKAPQVLITGRSCEWSTRMRHLEDSLSRKQTFVLYRNLEEFKGDPGFISHLQTIGKGILKDAEIKVSESPDKEIEGSQAVTGDLKKRITSLKLAFHAPVPYDVKLRKETPEGFIVPWGAPTKKLLKTRTAQLLGEQKSAIESYVTTRLEAGFPSDLIVPQETRLMHLMAAHDATFFLGVGQYLQGDYASASQAFNDYLRLYSGANQERRIAAVYLMAFSDAKSGKFSSAIVAVGETKPPAALKPAFPYLEQRWRTIRDNASKK</sequence>
<evidence type="ECO:0000313" key="2">
    <source>
        <dbReference type="EMBL" id="QEG19051.1"/>
    </source>
</evidence>
<evidence type="ECO:0000313" key="3">
    <source>
        <dbReference type="Proteomes" id="UP000322887"/>
    </source>
</evidence>
<name>A0ABX5YTH6_9PLAN</name>
<feature type="compositionally biased region" description="Polar residues" evidence="1">
    <location>
        <begin position="38"/>
        <end position="60"/>
    </location>
</feature>
<feature type="region of interest" description="Disordered" evidence="1">
    <location>
        <begin position="38"/>
        <end position="63"/>
    </location>
</feature>
<keyword evidence="3" id="KW-1185">Reference proteome</keyword>
<reference evidence="2 3" key="1">
    <citation type="submission" date="2019-08" db="EMBL/GenBank/DDBJ databases">
        <title>Deep-cultivation of Planctomycetes and their phenomic and genomic characterization uncovers novel biology.</title>
        <authorList>
            <person name="Wiegand S."/>
            <person name="Jogler M."/>
            <person name="Boedeker C."/>
            <person name="Pinto D."/>
            <person name="Vollmers J."/>
            <person name="Rivas-Marin E."/>
            <person name="Kohn T."/>
            <person name="Peeters S.H."/>
            <person name="Heuer A."/>
            <person name="Rast P."/>
            <person name="Oberbeckmann S."/>
            <person name="Bunk B."/>
            <person name="Jeske O."/>
            <person name="Meyerdierks A."/>
            <person name="Storesund J.E."/>
            <person name="Kallscheuer N."/>
            <person name="Luecker S."/>
            <person name="Lage O.M."/>
            <person name="Pohl T."/>
            <person name="Merkel B.J."/>
            <person name="Hornburger P."/>
            <person name="Mueller R.-W."/>
            <person name="Bruemmer F."/>
            <person name="Labrenz M."/>
            <person name="Spormann A.M."/>
            <person name="Op den Camp H."/>
            <person name="Overmann J."/>
            <person name="Amann R."/>
            <person name="Jetten M.S.M."/>
            <person name="Mascher T."/>
            <person name="Medema M.H."/>
            <person name="Devos D.P."/>
            <person name="Kaster A.-K."/>
            <person name="Ovreas L."/>
            <person name="Rohde M."/>
            <person name="Galperin M.Y."/>
            <person name="Jogler C."/>
        </authorList>
    </citation>
    <scope>NUCLEOTIDE SEQUENCE [LARGE SCALE GENOMIC DNA]</scope>
    <source>
        <strain evidence="2 3">DSM 8797</strain>
    </source>
</reference>
<evidence type="ECO:0008006" key="4">
    <source>
        <dbReference type="Google" id="ProtNLM"/>
    </source>
</evidence>